<dbReference type="GO" id="GO:0003676">
    <property type="term" value="F:nucleic acid binding"/>
    <property type="evidence" value="ECO:0007669"/>
    <property type="project" value="InterPro"/>
</dbReference>
<comment type="caution">
    <text evidence="3">The sequence shown here is derived from an EMBL/GenBank/DDBJ whole genome shotgun (WGS) entry which is preliminary data.</text>
</comment>
<reference evidence="3 4" key="1">
    <citation type="submission" date="2016-05" db="EMBL/GenBank/DDBJ databases">
        <title>Comparative genomics of biotechnologically important yeasts.</title>
        <authorList>
            <consortium name="DOE Joint Genome Institute"/>
            <person name="Riley R."/>
            <person name="Haridas S."/>
            <person name="Wolfe K.H."/>
            <person name="Lopes M.R."/>
            <person name="Hittinger C.T."/>
            <person name="Goker M."/>
            <person name="Salamov A."/>
            <person name="Wisecaver J."/>
            <person name="Long T.M."/>
            <person name="Aerts A.L."/>
            <person name="Barry K."/>
            <person name="Choi C."/>
            <person name="Clum A."/>
            <person name="Coughlan A.Y."/>
            <person name="Deshpande S."/>
            <person name="Douglass A.P."/>
            <person name="Hanson S.J."/>
            <person name="Klenk H.-P."/>
            <person name="LaButti K."/>
            <person name="Lapidus A."/>
            <person name="Lindquist E."/>
            <person name="Lipzen A."/>
            <person name="Meier-kolthoff J.P."/>
            <person name="Ohm R.A."/>
            <person name="Otillar R.P."/>
            <person name="Pangilinan J."/>
            <person name="Peng Y."/>
            <person name="Rokas A."/>
            <person name="Rosa C.A."/>
            <person name="Scheuner C."/>
            <person name="Sibirny A.A."/>
            <person name="Slot J.C."/>
            <person name="Stielow J.B."/>
            <person name="Sun H."/>
            <person name="Kurtzman C.P."/>
            <person name="Blackwell M."/>
            <person name="Grigoriev I.V."/>
            <person name="Jeffries T.W."/>
        </authorList>
    </citation>
    <scope>NUCLEOTIDE SEQUENCE [LARGE SCALE GENOMIC DNA]</scope>
    <source>
        <strain evidence="3 4">NRRL YB-4993</strain>
    </source>
</reference>
<gene>
    <name evidence="3" type="ORF">METBIDRAFT_13768</name>
</gene>
<name>A0A1A0H4K7_9ASCO</name>
<feature type="region of interest" description="Disordered" evidence="1">
    <location>
        <begin position="1"/>
        <end position="74"/>
    </location>
</feature>
<proteinExistence type="predicted"/>
<dbReference type="PANTHER" id="PTHR21032">
    <property type="entry name" value="G PATCH DOMAIN-CONTAINING PROTEIN 11"/>
    <property type="match status" value="1"/>
</dbReference>
<evidence type="ECO:0000259" key="2">
    <source>
        <dbReference type="PROSITE" id="PS50174"/>
    </source>
</evidence>
<keyword evidence="4" id="KW-1185">Reference proteome</keyword>
<feature type="domain" description="G-patch" evidence="2">
    <location>
        <begin position="108"/>
        <end position="156"/>
    </location>
</feature>
<organism evidence="3 4">
    <name type="scientific">Metschnikowia bicuspidata var. bicuspidata NRRL YB-4993</name>
    <dbReference type="NCBI Taxonomy" id="869754"/>
    <lineage>
        <taxon>Eukaryota</taxon>
        <taxon>Fungi</taxon>
        <taxon>Dikarya</taxon>
        <taxon>Ascomycota</taxon>
        <taxon>Saccharomycotina</taxon>
        <taxon>Pichiomycetes</taxon>
        <taxon>Metschnikowiaceae</taxon>
        <taxon>Metschnikowia</taxon>
    </lineage>
</organism>
<protein>
    <recommendedName>
        <fullName evidence="2">G-patch domain-containing protein</fullName>
    </recommendedName>
</protein>
<dbReference type="EMBL" id="LXTC01000008">
    <property type="protein sequence ID" value="OBA19009.1"/>
    <property type="molecule type" value="Genomic_DNA"/>
</dbReference>
<dbReference type="Proteomes" id="UP000092555">
    <property type="component" value="Unassembled WGS sequence"/>
</dbReference>
<dbReference type="GO" id="GO:0000776">
    <property type="term" value="C:kinetochore"/>
    <property type="evidence" value="ECO:0007669"/>
    <property type="project" value="TreeGrafter"/>
</dbReference>
<dbReference type="InterPro" id="IPR039249">
    <property type="entry name" value="GPATCH11"/>
</dbReference>
<dbReference type="InterPro" id="IPR000467">
    <property type="entry name" value="G_patch_dom"/>
</dbReference>
<dbReference type="OrthoDB" id="4822at2759"/>
<dbReference type="InterPro" id="IPR025239">
    <property type="entry name" value="DUF4187"/>
</dbReference>
<dbReference type="SMART" id="SM01173">
    <property type="entry name" value="DUF4187"/>
    <property type="match status" value="1"/>
</dbReference>
<dbReference type="Pfam" id="PF13821">
    <property type="entry name" value="DUF4187"/>
    <property type="match status" value="1"/>
</dbReference>
<accession>A0A1A0H4K7</accession>
<dbReference type="SMART" id="SM00443">
    <property type="entry name" value="G_patch"/>
    <property type="match status" value="1"/>
</dbReference>
<sequence>MKNVFGDSSDSEPELLAPPPKKFRPPTQNILCNESGLIGATKGQSIDEENASDSVSVKKVSDPSDLGSDSDFDNIDQELGLSRPGLGFQLKATPYNQKASLDHSIIDKTSIGYQIMEKMGYKQGQAIGMTNNPNALKEPLAIKSKLSRAGLGVSTFTPKRAADLSPESKSALQTASKNKHIERSNKAMILKLQKFCYAYSGEDMKLEDGTLFPEDVNPLWKDLAIRNSTPSCRTKLFGESFRARSSASEPNSPSSIKDVDTSQATEGQLMQLLQYTRVNFYYCPYCGTKFDDEEDLSSNCPGETEQLHQL</sequence>
<feature type="compositionally biased region" description="Low complexity" evidence="1">
    <location>
        <begin position="243"/>
        <end position="255"/>
    </location>
</feature>
<dbReference type="PANTHER" id="PTHR21032:SF0">
    <property type="entry name" value="G PATCH DOMAIN-CONTAINING PROTEIN 11"/>
    <property type="match status" value="1"/>
</dbReference>
<dbReference type="RefSeq" id="XP_018709544.1">
    <property type="nucleotide sequence ID" value="XM_018854423.1"/>
</dbReference>
<dbReference type="Pfam" id="PF01585">
    <property type="entry name" value="G-patch"/>
    <property type="match status" value="1"/>
</dbReference>
<dbReference type="PROSITE" id="PS50174">
    <property type="entry name" value="G_PATCH"/>
    <property type="match status" value="1"/>
</dbReference>
<dbReference type="GeneID" id="30027399"/>
<evidence type="ECO:0000313" key="3">
    <source>
        <dbReference type="EMBL" id="OBA19009.1"/>
    </source>
</evidence>
<feature type="region of interest" description="Disordered" evidence="1">
    <location>
        <begin position="243"/>
        <end position="262"/>
    </location>
</feature>
<dbReference type="AlphaFoldDB" id="A0A1A0H4K7"/>
<evidence type="ECO:0000256" key="1">
    <source>
        <dbReference type="SAM" id="MobiDB-lite"/>
    </source>
</evidence>
<evidence type="ECO:0000313" key="4">
    <source>
        <dbReference type="Proteomes" id="UP000092555"/>
    </source>
</evidence>